<reference evidence="3" key="1">
    <citation type="submission" date="2021-01" db="EMBL/GenBank/DDBJ databases">
        <authorList>
            <person name="Corre E."/>
            <person name="Pelletier E."/>
            <person name="Niang G."/>
            <person name="Scheremetjew M."/>
            <person name="Finn R."/>
            <person name="Kale V."/>
            <person name="Holt S."/>
            <person name="Cochrane G."/>
            <person name="Meng A."/>
            <person name="Brown T."/>
            <person name="Cohen L."/>
        </authorList>
    </citation>
    <scope>NUCLEOTIDE SEQUENCE</scope>
    <source>
        <strain evidence="3">CCMP3107</strain>
    </source>
</reference>
<organism evidence="3">
    <name type="scientific">Heterosigma akashiwo</name>
    <name type="common">Chromophytic alga</name>
    <name type="synonym">Heterosigma carterae</name>
    <dbReference type="NCBI Taxonomy" id="2829"/>
    <lineage>
        <taxon>Eukaryota</taxon>
        <taxon>Sar</taxon>
        <taxon>Stramenopiles</taxon>
        <taxon>Ochrophyta</taxon>
        <taxon>Raphidophyceae</taxon>
        <taxon>Chattonellales</taxon>
        <taxon>Chattonellaceae</taxon>
        <taxon>Heterosigma</taxon>
    </lineage>
</organism>
<dbReference type="GO" id="GO:0005524">
    <property type="term" value="F:ATP binding"/>
    <property type="evidence" value="ECO:0007669"/>
    <property type="project" value="UniProtKB-UniRule"/>
</dbReference>
<evidence type="ECO:0000259" key="2">
    <source>
        <dbReference type="PROSITE" id="PS51455"/>
    </source>
</evidence>
<dbReference type="AlphaFoldDB" id="A0A7S4D6X0"/>
<dbReference type="EMBL" id="HBIU01023563">
    <property type="protein sequence ID" value="CAE0632247.1"/>
    <property type="molecule type" value="Transcribed_RNA"/>
</dbReference>
<keyword evidence="1" id="KW-0547">Nucleotide-binding</keyword>
<dbReference type="GO" id="GO:0046854">
    <property type="term" value="P:phosphatidylinositol phosphate biosynthetic process"/>
    <property type="evidence" value="ECO:0007669"/>
    <property type="project" value="TreeGrafter"/>
</dbReference>
<accession>A0A7S4D6X0</accession>
<dbReference type="SUPFAM" id="SSF56104">
    <property type="entry name" value="SAICAR synthase-like"/>
    <property type="match status" value="1"/>
</dbReference>
<dbReference type="GO" id="GO:0005886">
    <property type="term" value="C:plasma membrane"/>
    <property type="evidence" value="ECO:0007669"/>
    <property type="project" value="TreeGrafter"/>
</dbReference>
<protein>
    <recommendedName>
        <fullName evidence="2">PIPK domain-containing protein</fullName>
    </recommendedName>
</protein>
<dbReference type="Gene3D" id="3.30.810.10">
    <property type="entry name" value="2-Layer Sandwich"/>
    <property type="match status" value="1"/>
</dbReference>
<dbReference type="PROSITE" id="PS51455">
    <property type="entry name" value="PIPK"/>
    <property type="match status" value="1"/>
</dbReference>
<dbReference type="InterPro" id="IPR023610">
    <property type="entry name" value="PInositol-4/5-P-5/4-kinase"/>
</dbReference>
<keyword evidence="1" id="KW-0418">Kinase</keyword>
<evidence type="ECO:0000256" key="1">
    <source>
        <dbReference type="PROSITE-ProRule" id="PRU00781"/>
    </source>
</evidence>
<dbReference type="GO" id="GO:0016308">
    <property type="term" value="F:1-phosphatidylinositol-4-phosphate 5-kinase activity"/>
    <property type="evidence" value="ECO:0007669"/>
    <property type="project" value="TreeGrafter"/>
</dbReference>
<proteinExistence type="predicted"/>
<name>A0A7S4D6X0_HETAK</name>
<dbReference type="InterPro" id="IPR027483">
    <property type="entry name" value="PInositol-4-P-4/5-kinase_C_sf"/>
</dbReference>
<dbReference type="PANTHER" id="PTHR23086:SF8">
    <property type="entry name" value="PHOSPHATIDYLINOSITOL 5-PHOSPHATE 4-KINASE, ISOFORM A"/>
    <property type="match status" value="1"/>
</dbReference>
<dbReference type="Pfam" id="PF01504">
    <property type="entry name" value="PIP5K"/>
    <property type="match status" value="1"/>
</dbReference>
<dbReference type="PANTHER" id="PTHR23086">
    <property type="entry name" value="PHOSPHATIDYLINOSITOL-4-PHOSPHATE 5-KINASE"/>
    <property type="match status" value="1"/>
</dbReference>
<evidence type="ECO:0000313" key="3">
    <source>
        <dbReference type="EMBL" id="CAE0632247.1"/>
    </source>
</evidence>
<sequence length="112" mass="12684">MDYSLLVGVTAPTMPLDHHQADEVAAEEAKEEAPDKRVSKIRENFFSPIHGQGADEHYFIGIIDILTPYNAAKKGETMFKSMMHWGRREKIAAVDPEAYAKRFQNFMSTVLV</sequence>
<gene>
    <name evidence="3" type="ORF">HAKA00212_LOCUS10952</name>
</gene>
<feature type="domain" description="PIPK" evidence="2">
    <location>
        <begin position="1"/>
        <end position="111"/>
    </location>
</feature>
<keyword evidence="1" id="KW-0808">Transferase</keyword>
<dbReference type="InterPro" id="IPR002498">
    <property type="entry name" value="PInositol-4-P-4/5-kinase_core"/>
</dbReference>
<keyword evidence="1" id="KW-0067">ATP-binding</keyword>